<dbReference type="Pfam" id="PF00226">
    <property type="entry name" value="DnaJ"/>
    <property type="match status" value="1"/>
</dbReference>
<accession>A0A7S1HWS9</accession>
<dbReference type="PANTHER" id="PTHR45168:SF3">
    <property type="entry name" value="DNAJ HEAT SHOCK PROTEIN FAMILY (HSP40) MEMBER B2"/>
    <property type="match status" value="1"/>
</dbReference>
<dbReference type="PANTHER" id="PTHR45168">
    <property type="entry name" value="DNAJ HOMOLOG SUBFAMILY B MEMBER 2"/>
    <property type="match status" value="1"/>
</dbReference>
<dbReference type="InterPro" id="IPR036869">
    <property type="entry name" value="J_dom_sf"/>
</dbReference>
<dbReference type="AlphaFoldDB" id="A0A7S1HWS9"/>
<dbReference type="EMBL" id="HBGA01012520">
    <property type="protein sequence ID" value="CAD8993741.1"/>
    <property type="molecule type" value="Transcribed_RNA"/>
</dbReference>
<feature type="region of interest" description="Disordered" evidence="1">
    <location>
        <begin position="181"/>
        <end position="258"/>
    </location>
</feature>
<evidence type="ECO:0000313" key="3">
    <source>
        <dbReference type="EMBL" id="CAD8993741.1"/>
    </source>
</evidence>
<dbReference type="InterPro" id="IPR001623">
    <property type="entry name" value="DnaJ_domain"/>
</dbReference>
<sequence length="416" mass="45485">MPASDNYFEILGCAKKDFECQILKGFRAYSLRWHPRRNEDPNAVQRFAEVCEAYQILGDTRYRSLYERHGPEGLKWEGYFRDAPENVFNGFWQKYGGEPAAAIVDKYLDTGLKGGDGTRQPGDFQPTVDVLEDIQGFSKMFRGNEGPNLIDPWMKYNSPDGSLWGSKQLSAREQMMQQFMAKSGGGPAPPPYVPPSYAPSSGSQSARLPSGGGHNAQRRRNPTPPGWPNASTTEFPTGPGPSVPPADGNQSGPMTLDPGVQITVMGLQSASQHNGKVGKVVSVGTDRYTVVLDDGANLNVRPANLMQMPRVQVDEEVNDGIACSGMVRSYNADTNLYDVQLVSGKILKVKPANLTLAAKTCVMITGLQASAQYNGKWAKIISVDTSALRYVVRIDGDTQLRVRYENARICTPPLGI</sequence>
<dbReference type="GO" id="GO:0030544">
    <property type="term" value="F:Hsp70 protein binding"/>
    <property type="evidence" value="ECO:0007669"/>
    <property type="project" value="InterPro"/>
</dbReference>
<reference evidence="3" key="1">
    <citation type="submission" date="2021-01" db="EMBL/GenBank/DDBJ databases">
        <authorList>
            <person name="Corre E."/>
            <person name="Pelletier E."/>
            <person name="Niang G."/>
            <person name="Scheremetjew M."/>
            <person name="Finn R."/>
            <person name="Kale V."/>
            <person name="Holt S."/>
            <person name="Cochrane G."/>
            <person name="Meng A."/>
            <person name="Brown T."/>
            <person name="Cohen L."/>
        </authorList>
    </citation>
    <scope>NUCLEOTIDE SEQUENCE</scope>
    <source>
        <strain evidence="3">NIES-381</strain>
    </source>
</reference>
<protein>
    <recommendedName>
        <fullName evidence="2">J domain-containing protein</fullName>
    </recommendedName>
</protein>
<dbReference type="PROSITE" id="PS50076">
    <property type="entry name" value="DNAJ_2"/>
    <property type="match status" value="1"/>
</dbReference>
<feature type="compositionally biased region" description="Pro residues" evidence="1">
    <location>
        <begin position="187"/>
        <end position="197"/>
    </location>
</feature>
<dbReference type="GO" id="GO:0051082">
    <property type="term" value="F:unfolded protein binding"/>
    <property type="evidence" value="ECO:0007669"/>
    <property type="project" value="InterPro"/>
</dbReference>
<dbReference type="SMART" id="SM00271">
    <property type="entry name" value="DnaJ"/>
    <property type="match status" value="1"/>
</dbReference>
<dbReference type="PRINTS" id="PR00625">
    <property type="entry name" value="JDOMAIN"/>
</dbReference>
<gene>
    <name evidence="3" type="ORF">EGYM00392_LOCUS4791</name>
</gene>
<evidence type="ECO:0000259" key="2">
    <source>
        <dbReference type="PROSITE" id="PS50076"/>
    </source>
</evidence>
<feature type="domain" description="J" evidence="2">
    <location>
        <begin position="6"/>
        <end position="70"/>
    </location>
</feature>
<dbReference type="InterPro" id="IPR018253">
    <property type="entry name" value="DnaJ_domain_CS"/>
</dbReference>
<dbReference type="Gene3D" id="1.10.287.110">
    <property type="entry name" value="DnaJ domain"/>
    <property type="match status" value="1"/>
</dbReference>
<dbReference type="PROSITE" id="PS00636">
    <property type="entry name" value="DNAJ_1"/>
    <property type="match status" value="1"/>
</dbReference>
<organism evidence="3">
    <name type="scientific">Eutreptiella gymnastica</name>
    <dbReference type="NCBI Taxonomy" id="73025"/>
    <lineage>
        <taxon>Eukaryota</taxon>
        <taxon>Discoba</taxon>
        <taxon>Euglenozoa</taxon>
        <taxon>Euglenida</taxon>
        <taxon>Spirocuta</taxon>
        <taxon>Euglenophyceae</taxon>
        <taxon>Eutreptiales</taxon>
        <taxon>Eutreptiaceae</taxon>
        <taxon>Eutreptiella</taxon>
    </lineage>
</organism>
<dbReference type="CDD" id="cd06257">
    <property type="entry name" value="DnaJ"/>
    <property type="match status" value="1"/>
</dbReference>
<name>A0A7S1HWS9_9EUGL</name>
<dbReference type="SUPFAM" id="SSF46565">
    <property type="entry name" value="Chaperone J-domain"/>
    <property type="match status" value="1"/>
</dbReference>
<proteinExistence type="predicted"/>
<evidence type="ECO:0000256" key="1">
    <source>
        <dbReference type="SAM" id="MobiDB-lite"/>
    </source>
</evidence>
<dbReference type="InterPro" id="IPR043183">
    <property type="entry name" value="DNJB2/6-like"/>
</dbReference>